<dbReference type="Gene3D" id="3.30.2310.20">
    <property type="entry name" value="RelE-like"/>
    <property type="match status" value="1"/>
</dbReference>
<comment type="caution">
    <text evidence="2">The sequence shown here is derived from an EMBL/GenBank/DDBJ whole genome shotgun (WGS) entry which is preliminary data.</text>
</comment>
<dbReference type="EMBL" id="BAAAEN010000005">
    <property type="protein sequence ID" value="GAA0502645.1"/>
    <property type="molecule type" value="Genomic_DNA"/>
</dbReference>
<evidence type="ECO:0000313" key="2">
    <source>
        <dbReference type="EMBL" id="GAA0502645.1"/>
    </source>
</evidence>
<dbReference type="InterPro" id="IPR035093">
    <property type="entry name" value="RelE/ParE_toxin_dom_sf"/>
</dbReference>
<reference evidence="2 3" key="1">
    <citation type="journal article" date="2019" name="Int. J. Syst. Evol. Microbiol.">
        <title>The Global Catalogue of Microorganisms (GCM) 10K type strain sequencing project: providing services to taxonomists for standard genome sequencing and annotation.</title>
        <authorList>
            <consortium name="The Broad Institute Genomics Platform"/>
            <consortium name="The Broad Institute Genome Sequencing Center for Infectious Disease"/>
            <person name="Wu L."/>
            <person name="Ma J."/>
        </authorList>
    </citation>
    <scope>NUCLEOTIDE SEQUENCE [LARGE SCALE GENOMIC DNA]</scope>
    <source>
        <strain evidence="2 3">JCM 14330</strain>
    </source>
</reference>
<gene>
    <name evidence="2" type="ORF">GCM10009097_19420</name>
</gene>
<protein>
    <submittedName>
        <fullName evidence="2">Type II toxin-antitoxin system RelE/ParE family toxin</fullName>
    </submittedName>
</protein>
<dbReference type="SUPFAM" id="SSF143011">
    <property type="entry name" value="RelE-like"/>
    <property type="match status" value="1"/>
</dbReference>
<accession>A0ABN1BPP1</accession>
<dbReference type="RefSeq" id="WP_087836810.1">
    <property type="nucleotide sequence ID" value="NZ_BAAAEN010000005.1"/>
</dbReference>
<dbReference type="PANTHER" id="PTHR38813">
    <property type="match status" value="1"/>
</dbReference>
<sequence length="85" mass="9922">MYTINWMKKARKQLATVGTQKAREAIVDAVSTLVDLPNAQNVKALTKHQYGYRLRVGKYRVLFDADHEIRIVEVQEVKKRDDQTY</sequence>
<name>A0ABN1BPP1_9BURK</name>
<evidence type="ECO:0000256" key="1">
    <source>
        <dbReference type="ARBA" id="ARBA00022649"/>
    </source>
</evidence>
<dbReference type="InterPro" id="IPR052747">
    <property type="entry name" value="TA_system_RelE_toxin"/>
</dbReference>
<proteinExistence type="predicted"/>
<dbReference type="InterPro" id="IPR007712">
    <property type="entry name" value="RelE/ParE_toxin"/>
</dbReference>
<organism evidence="2 3">
    <name type="scientific">Pigmentiphaga daeguensis</name>
    <dbReference type="NCBI Taxonomy" id="414049"/>
    <lineage>
        <taxon>Bacteria</taxon>
        <taxon>Pseudomonadati</taxon>
        <taxon>Pseudomonadota</taxon>
        <taxon>Betaproteobacteria</taxon>
        <taxon>Burkholderiales</taxon>
        <taxon>Alcaligenaceae</taxon>
        <taxon>Pigmentiphaga</taxon>
    </lineage>
</organism>
<keyword evidence="1" id="KW-1277">Toxin-antitoxin system</keyword>
<evidence type="ECO:0000313" key="3">
    <source>
        <dbReference type="Proteomes" id="UP001501706"/>
    </source>
</evidence>
<dbReference type="Proteomes" id="UP001501706">
    <property type="component" value="Unassembled WGS sequence"/>
</dbReference>
<dbReference type="Pfam" id="PF05016">
    <property type="entry name" value="ParE_toxin"/>
    <property type="match status" value="1"/>
</dbReference>
<dbReference type="PANTHER" id="PTHR38813:SF1">
    <property type="entry name" value="TOXIN RELE1-RELATED"/>
    <property type="match status" value="1"/>
</dbReference>
<keyword evidence="3" id="KW-1185">Reference proteome</keyword>